<reference evidence="2 3" key="3">
    <citation type="journal article" date="2008" name="BMC Genomics">
        <title>The genome of the versatile nitrogen fixer Azorhizobium caulinodans ORS571.</title>
        <authorList>
            <person name="Lee KB."/>
            <person name="Backer P.D."/>
            <person name="Aono T."/>
            <person name="Liu CT."/>
            <person name="Suzuki S."/>
            <person name="Suzuki T."/>
            <person name="Kaneko T."/>
            <person name="Yamada M."/>
            <person name="Tabata S."/>
            <person name="Kupfer D.M."/>
            <person name="Najar F.Z."/>
            <person name="Wiley G.B."/>
            <person name="Roe B."/>
            <person name="Binnewies T.T."/>
            <person name="Ussery D.W."/>
            <person name="D'Haeze W."/>
            <person name="Herder J.D."/>
            <person name="Gevers D."/>
            <person name="Vereecke D."/>
            <person name="Holsters M."/>
            <person name="Oyaizu H."/>
        </authorList>
    </citation>
    <scope>NUCLEOTIDE SEQUENCE [LARGE SCALE GENOMIC DNA]</scope>
    <source>
        <strain evidence="3">ATCC 43989 / DSM 5975 / JCM 20966 / LMG 6465 / NBRC 14845 / NCIMB 13405 / ORS 571</strain>
    </source>
</reference>
<dbReference type="eggNOG" id="COG3170">
    <property type="taxonomic scope" value="Bacteria"/>
</dbReference>
<evidence type="ECO:0000256" key="1">
    <source>
        <dbReference type="SAM" id="MobiDB-lite"/>
    </source>
</evidence>
<dbReference type="Proteomes" id="UP000000270">
    <property type="component" value="Chromosome"/>
</dbReference>
<reference evidence="2 3" key="5">
    <citation type="journal article" date="2010" name="Appl. Environ. Microbiol.">
        <title>phrR-like gene praR of Azorhizobium caulinodans ORS571 is essential for symbiosis with Sesbania rostrata and is involved in expression of reb genes.</title>
        <authorList>
            <person name="Akiba N."/>
            <person name="Aono T."/>
            <person name="Toyazaki H."/>
            <person name="Sato S."/>
            <person name="Oyaizu H."/>
        </authorList>
    </citation>
    <scope>NUCLEOTIDE SEQUENCE [LARGE SCALE GENOMIC DNA]</scope>
    <source>
        <strain evidence="3">ATCC 43989 / DSM 5975 / JCM 20966 / LMG 6465 / NBRC 14845 / NCIMB 13405 / ORS 571</strain>
    </source>
</reference>
<name>A8IF60_AZOC5</name>
<feature type="region of interest" description="Disordered" evidence="1">
    <location>
        <begin position="262"/>
        <end position="346"/>
    </location>
</feature>
<protein>
    <submittedName>
        <fullName evidence="2">Putative phage protein</fullName>
    </submittedName>
</protein>
<evidence type="ECO:0000313" key="2">
    <source>
        <dbReference type="EMBL" id="BAF89578.1"/>
    </source>
</evidence>
<organism evidence="2 3">
    <name type="scientific">Azorhizobium caulinodans (strain ATCC 43989 / DSM 5975 / JCM 20966 / LMG 6465 / NBRC 14845 / NCIMB 13405 / ORS 571)</name>
    <dbReference type="NCBI Taxonomy" id="438753"/>
    <lineage>
        <taxon>Bacteria</taxon>
        <taxon>Pseudomonadati</taxon>
        <taxon>Pseudomonadota</taxon>
        <taxon>Alphaproteobacteria</taxon>
        <taxon>Hyphomicrobiales</taxon>
        <taxon>Xanthobacteraceae</taxon>
        <taxon>Azorhizobium</taxon>
    </lineage>
</organism>
<reference evidence="2 3" key="4">
    <citation type="journal article" date="2009" name="Appl. Environ. Microbiol.">
        <title>Comparative genome-wide transcriptional profiling of Azorhizobium caulinodans ORS571 grown under free-living and symbiotic conditions.</title>
        <authorList>
            <person name="Tsukada S."/>
            <person name="Aono T."/>
            <person name="Akiba N."/>
            <person name="Lee KB."/>
            <person name="Liu CT."/>
            <person name="Toyazaki H."/>
            <person name="Oyaizu H."/>
        </authorList>
    </citation>
    <scope>NUCLEOTIDE SEQUENCE [LARGE SCALE GENOMIC DNA]</scope>
    <source>
        <strain evidence="3">ATCC 43989 / DSM 5975 / JCM 20966 / LMG 6465 / NBRC 14845 / NCIMB 13405 / ORS 571</strain>
    </source>
</reference>
<gene>
    <name evidence="2" type="ordered locus">AZC_3580</name>
</gene>
<accession>A8IF60</accession>
<dbReference type="AlphaFoldDB" id="A8IF60"/>
<dbReference type="RefSeq" id="WP_012172103.1">
    <property type="nucleotide sequence ID" value="NC_009937.1"/>
</dbReference>
<dbReference type="HOGENOM" id="CLU_268301_0_0_5"/>
<proteinExistence type="predicted"/>
<dbReference type="KEGG" id="azc:AZC_3580"/>
<dbReference type="EMBL" id="AP009384">
    <property type="protein sequence ID" value="BAF89578.1"/>
    <property type="molecule type" value="Genomic_DNA"/>
</dbReference>
<reference evidence="3" key="2">
    <citation type="submission" date="2007-04" db="EMBL/GenBank/DDBJ databases">
        <title>Complete genome sequence of the nitrogen-fixing bacterium Azorhizobium caulinodans ORS571.</title>
        <authorList>
            <person name="Lee K.B."/>
            <person name="Backer P.D."/>
            <person name="Aono T."/>
            <person name="Liu C.T."/>
            <person name="Suzuki S."/>
            <person name="Suzuki T."/>
            <person name="Kaneko T."/>
            <person name="Yamada M."/>
            <person name="Tabata S."/>
            <person name="Kupfer D.M."/>
            <person name="Najar F.Z."/>
            <person name="Wiley G.B."/>
            <person name="Roe B."/>
            <person name="Binnewies T."/>
            <person name="Ussery D."/>
            <person name="Vereecke D."/>
            <person name="Gevers D."/>
            <person name="Holsters M."/>
            <person name="Oyaizu H."/>
        </authorList>
    </citation>
    <scope>NUCLEOTIDE SEQUENCE [LARGE SCALE GENOMIC DNA]</scope>
    <source>
        <strain evidence="3">ATCC 43989 / DSM 5975 / JCM 20966 / LMG 6465 / NBRC 14845 / NCIMB 13405 / ORS 571</strain>
    </source>
</reference>
<evidence type="ECO:0000313" key="3">
    <source>
        <dbReference type="Proteomes" id="UP000000270"/>
    </source>
</evidence>
<sequence length="1225" mass="134330">MSVNLTPEELQYAEATRQALIEMEEKDPSIWDKVGAVAGDIGGGLKEAPGQAVRGAQEALNQTSDTAFSMAKWLNDNIIDLGHLRFGSDAEDGTPFDDKPGFGFGGVVSWAPGMPEENNLRFGEGAMPGRADTVTGGLVKDVSQFVTGFAMAGRYLKTLGVPVASTTAGTVVQGMVKGAITDATAFDPHEERLSNLVEKYPRLSNPVTDYLAARDGDGEAEGRFKNALEGLALGSATEALLHAVRAVKLRRAGKQAEAEAALDDLEKVAPKQPDEPLFPGADEAPRKPEEGAATAPKGEGEQLQLDLDGGPQKDSPRETFGNADGDVKPGDMAADIPPVRPTPDAPDFQPAKKLVEMDDEQLRQIVSARVAEQGYGQGRNISGIRTDLMETEADINATMSALRRVYREETAKAMGGNADGARSWENTRRNADALADLIGEDPRLLLQRMQAIHKETTHTDAELLLYRDMLVTVNEKLVRIGEVIADPLGGTGPYKNRAEAYEDFAKHYELMANMQLMYKGVQTHFARTMNAMKLVAKARNGVMPADPSEMWQGGPRNIERLARLVVTNKENLKGNLQLTRGGFVNKFLGSVSEYWINSILSGPKTHMVNMASGLFNAAFVPAEKLIAGSLRAGTPEGRNQMLEAGLQYAGMAMSLRDSFRMAANAFKKGDPILDPTHVGVEQRQAISAANYGISDPITANIVDGLGTLVRLPSRFLASEDEFIKQMVYRGNVRAQALREGFQQGLFRDPKSFGEFLNRRLDEAVDSSSGMAKDRQALQMAREVTWTQDLKASTWTGNRTLGESLQGMAEAHPAFRLIMPFVRTPTNLMRFVWNRTPGLNLMRKQYADDFMGRNGPEAAATSRAQFLTGSALWATAVTYVADGTITGNGPADKDIRRALENTGWKPYSIRTVDENGKVTYTQYNRFDPFGMFFGLVADFTEVAGAYPENELDQTAVMLVTAVAKNLNNKSYLQGLVTALGALSEPDRKMNYFAQGLAGGFVPNFLNQIVKDDTTLREARSIVDAMRRRMPGYSEGLDPQRNILGEKQYIPPTWGPEWISPIIQSTHEGGAQPITEEWKRTPNPDVYDELARQMFIHNSALKPAPAKLGGVDLTKYLSPDSGHTAYDRYQELTGTVKVNGKTLKEALQDLITSPVYRDRLSDGDYSVNGSRIDQIRSVLAGYRNAAERQLRKEIPELHWDLLEDARQRALMKVQPQERTPARPGQVQ</sequence>
<keyword evidence="3" id="KW-1185">Reference proteome</keyword>
<feature type="compositionally biased region" description="Basic and acidic residues" evidence="1">
    <location>
        <begin position="264"/>
        <end position="274"/>
    </location>
</feature>
<reference evidence="2 3" key="6">
    <citation type="journal article" date="2011" name="Appl. Environ. Microbiol.">
        <title>Involvement of the azorhizobial chromosome partition gene (parA) in the onset of bacteroid differentiation during Sesbania rostrata stem nodule development.</title>
        <authorList>
            <person name="Liu CT."/>
            <person name="Lee KB."/>
            <person name="Wang YS."/>
            <person name="Peng MH."/>
            <person name="Lee KT."/>
            <person name="Suzuki S."/>
            <person name="Suzuki T."/>
            <person name="Oyaizu H."/>
        </authorList>
    </citation>
    <scope>NUCLEOTIDE SEQUENCE [LARGE SCALE GENOMIC DNA]</scope>
    <source>
        <strain evidence="3">ATCC 43989 / DSM 5975 / JCM 20966 / LMG 6465 / NBRC 14845 / NCIMB 13405 / ORS 571</strain>
    </source>
</reference>
<dbReference type="STRING" id="438753.AZC_3580"/>
<reference evidence="2 3" key="1">
    <citation type="journal article" date="2007" name="Appl. Environ. Microbiol.">
        <title>Rhizobial factors required for stem nodule maturation and maintenance in Sesbania rostrata-Azorhizobium caulinodans ORS571 symbiosis.</title>
        <authorList>
            <person name="Suzuki S."/>
            <person name="Aono T."/>
            <person name="Lee KB."/>
            <person name="Suzuki T."/>
            <person name="Liu CT."/>
            <person name="Miwa H."/>
            <person name="Wakao S."/>
            <person name="Iki T."/>
            <person name="Oyaizu H."/>
        </authorList>
    </citation>
    <scope>NUCLEOTIDE SEQUENCE [LARGE SCALE GENOMIC DNA]</scope>
    <source>
        <strain evidence="3">ATCC 43989 / DSM 5975 / JCM 20966 / LMG 6465 / NBRC 14845 / NCIMB 13405 / ORS 571</strain>
    </source>
</reference>